<accession>A0ACC1BSA1</accession>
<proteinExistence type="predicted"/>
<protein>
    <submittedName>
        <fullName evidence="1">Uncharacterized protein</fullName>
    </submittedName>
</protein>
<organism evidence="1 2">
    <name type="scientific">Pistacia atlantica</name>
    <dbReference type="NCBI Taxonomy" id="434234"/>
    <lineage>
        <taxon>Eukaryota</taxon>
        <taxon>Viridiplantae</taxon>
        <taxon>Streptophyta</taxon>
        <taxon>Embryophyta</taxon>
        <taxon>Tracheophyta</taxon>
        <taxon>Spermatophyta</taxon>
        <taxon>Magnoliopsida</taxon>
        <taxon>eudicotyledons</taxon>
        <taxon>Gunneridae</taxon>
        <taxon>Pentapetalae</taxon>
        <taxon>rosids</taxon>
        <taxon>malvids</taxon>
        <taxon>Sapindales</taxon>
        <taxon>Anacardiaceae</taxon>
        <taxon>Pistacia</taxon>
    </lineage>
</organism>
<sequence>MSLEIMKCYLRLPTTPEIWNALAKAFCDGSDESQIFAMNQ</sequence>
<dbReference type="EMBL" id="CM047899">
    <property type="protein sequence ID" value="KAJ0101814.1"/>
    <property type="molecule type" value="Genomic_DNA"/>
</dbReference>
<comment type="caution">
    <text evidence="1">The sequence shown here is derived from an EMBL/GenBank/DDBJ whole genome shotgun (WGS) entry which is preliminary data.</text>
</comment>
<evidence type="ECO:0000313" key="1">
    <source>
        <dbReference type="EMBL" id="KAJ0101814.1"/>
    </source>
</evidence>
<evidence type="ECO:0000313" key="2">
    <source>
        <dbReference type="Proteomes" id="UP001164250"/>
    </source>
</evidence>
<gene>
    <name evidence="1" type="ORF">Patl1_05450</name>
</gene>
<keyword evidence="2" id="KW-1185">Reference proteome</keyword>
<reference evidence="2" key="1">
    <citation type="journal article" date="2023" name="G3 (Bethesda)">
        <title>Genome assembly and association tests identify interacting loci associated with vigor, precocity, and sex in interspecific pistachio rootstocks.</title>
        <authorList>
            <person name="Palmer W."/>
            <person name="Jacygrad E."/>
            <person name="Sagayaradj S."/>
            <person name="Cavanaugh K."/>
            <person name="Han R."/>
            <person name="Bertier L."/>
            <person name="Beede B."/>
            <person name="Kafkas S."/>
            <person name="Golino D."/>
            <person name="Preece J."/>
            <person name="Michelmore R."/>
        </authorList>
    </citation>
    <scope>NUCLEOTIDE SEQUENCE [LARGE SCALE GENOMIC DNA]</scope>
</reference>
<name>A0ACC1BSA1_9ROSI</name>
<dbReference type="Proteomes" id="UP001164250">
    <property type="component" value="Chromosome 3"/>
</dbReference>